<dbReference type="PANTHER" id="PTHR11042">
    <property type="entry name" value="EUKARYOTIC TRANSLATION INITIATION FACTOR 2-ALPHA KINASE EIF2-ALPHA KINASE -RELATED"/>
    <property type="match status" value="1"/>
</dbReference>
<dbReference type="Proteomes" id="UP000291116">
    <property type="component" value="Unassembled WGS sequence"/>
</dbReference>
<keyword evidence="3" id="KW-0418">Kinase</keyword>
<evidence type="ECO:0000256" key="6">
    <source>
        <dbReference type="ARBA" id="ARBA00037982"/>
    </source>
</evidence>
<dbReference type="GO" id="GO:0017148">
    <property type="term" value="P:negative regulation of translation"/>
    <property type="evidence" value="ECO:0007669"/>
    <property type="project" value="UniProtKB-KW"/>
</dbReference>
<dbReference type="InterPro" id="IPR011009">
    <property type="entry name" value="Kinase-like_dom_sf"/>
</dbReference>
<feature type="domain" description="Protein kinase" evidence="9">
    <location>
        <begin position="75"/>
        <end position="550"/>
    </location>
</feature>
<dbReference type="PROSITE" id="PS00107">
    <property type="entry name" value="PROTEIN_KINASE_ATP"/>
    <property type="match status" value="1"/>
</dbReference>
<dbReference type="Gene3D" id="3.30.200.20">
    <property type="entry name" value="Phosphorylase Kinase, domain 1"/>
    <property type="match status" value="1"/>
</dbReference>
<proteinExistence type="inferred from homology"/>
<dbReference type="SUPFAM" id="SSF56112">
    <property type="entry name" value="Protein kinase-like (PK-like)"/>
    <property type="match status" value="1"/>
</dbReference>
<feature type="compositionally biased region" description="Low complexity" evidence="8">
    <location>
        <begin position="200"/>
        <end position="210"/>
    </location>
</feature>
<feature type="compositionally biased region" description="Polar residues" evidence="8">
    <location>
        <begin position="11"/>
        <end position="20"/>
    </location>
</feature>
<dbReference type="InterPro" id="IPR000719">
    <property type="entry name" value="Prot_kinase_dom"/>
</dbReference>
<evidence type="ECO:0000256" key="5">
    <source>
        <dbReference type="ARBA" id="ARBA00023193"/>
    </source>
</evidence>
<organism evidence="10 11">
    <name type="scientific">Pseudo-nitzschia multistriata</name>
    <dbReference type="NCBI Taxonomy" id="183589"/>
    <lineage>
        <taxon>Eukaryota</taxon>
        <taxon>Sar</taxon>
        <taxon>Stramenopiles</taxon>
        <taxon>Ochrophyta</taxon>
        <taxon>Bacillariophyta</taxon>
        <taxon>Bacillariophyceae</taxon>
        <taxon>Bacillariophycidae</taxon>
        <taxon>Bacillariales</taxon>
        <taxon>Bacillariaceae</taxon>
        <taxon>Pseudo-nitzschia</taxon>
    </lineage>
</organism>
<feature type="region of interest" description="Disordered" evidence="8">
    <location>
        <begin position="402"/>
        <end position="442"/>
    </location>
</feature>
<feature type="compositionally biased region" description="Polar residues" evidence="8">
    <location>
        <begin position="402"/>
        <end position="412"/>
    </location>
</feature>
<feature type="compositionally biased region" description="Low complexity" evidence="8">
    <location>
        <begin position="556"/>
        <end position="571"/>
    </location>
</feature>
<keyword evidence="2 7" id="KW-0547">Nucleotide-binding</keyword>
<dbReference type="InterPro" id="IPR050339">
    <property type="entry name" value="CC_SR_Kinase"/>
</dbReference>
<feature type="compositionally biased region" description="Basic and acidic residues" evidence="8">
    <location>
        <begin position="21"/>
        <end position="33"/>
    </location>
</feature>
<evidence type="ECO:0000256" key="8">
    <source>
        <dbReference type="SAM" id="MobiDB-lite"/>
    </source>
</evidence>
<feature type="region of interest" description="Disordered" evidence="8">
    <location>
        <begin position="113"/>
        <end position="134"/>
    </location>
</feature>
<evidence type="ECO:0000256" key="4">
    <source>
        <dbReference type="ARBA" id="ARBA00022840"/>
    </source>
</evidence>
<dbReference type="SMART" id="SM00220">
    <property type="entry name" value="S_TKc"/>
    <property type="match status" value="1"/>
</dbReference>
<name>A0A448ZIV6_9STRA</name>
<evidence type="ECO:0000256" key="7">
    <source>
        <dbReference type="PROSITE-ProRule" id="PRU10141"/>
    </source>
</evidence>
<dbReference type="GO" id="GO:0005524">
    <property type="term" value="F:ATP binding"/>
    <property type="evidence" value="ECO:0007669"/>
    <property type="project" value="UniProtKB-UniRule"/>
</dbReference>
<keyword evidence="11" id="KW-1185">Reference proteome</keyword>
<dbReference type="InterPro" id="IPR017441">
    <property type="entry name" value="Protein_kinase_ATP_BS"/>
</dbReference>
<keyword evidence="1" id="KW-0808">Transferase</keyword>
<protein>
    <recommendedName>
        <fullName evidence="9">Protein kinase domain-containing protein</fullName>
    </recommendedName>
</protein>
<feature type="compositionally biased region" description="Basic and acidic residues" evidence="8">
    <location>
        <begin position="211"/>
        <end position="222"/>
    </location>
</feature>
<evidence type="ECO:0000259" key="9">
    <source>
        <dbReference type="PROSITE" id="PS50011"/>
    </source>
</evidence>
<dbReference type="GO" id="GO:0005634">
    <property type="term" value="C:nucleus"/>
    <property type="evidence" value="ECO:0007669"/>
    <property type="project" value="TreeGrafter"/>
</dbReference>
<dbReference type="EMBL" id="CAACVS010000400">
    <property type="protein sequence ID" value="VEU41974.1"/>
    <property type="molecule type" value="Genomic_DNA"/>
</dbReference>
<dbReference type="GO" id="GO:0004672">
    <property type="term" value="F:protein kinase activity"/>
    <property type="evidence" value="ECO:0007669"/>
    <property type="project" value="InterPro"/>
</dbReference>
<dbReference type="Pfam" id="PF00069">
    <property type="entry name" value="Pkinase"/>
    <property type="match status" value="2"/>
</dbReference>
<gene>
    <name evidence="10" type="ORF">PSNMU_V1.4_AUG-EV-PASAV3_0089210</name>
</gene>
<dbReference type="OrthoDB" id="341578at2759"/>
<feature type="binding site" evidence="7">
    <location>
        <position position="104"/>
    </location>
    <ligand>
        <name>ATP</name>
        <dbReference type="ChEBI" id="CHEBI:30616"/>
    </ligand>
</feature>
<sequence>MVEGSRDPAIRTSNGANHNNGGDRDGVEEEMRNPGRNGNGHPFPLLSIASSPFSSFTWRSRRMSDEATNRHRTDFVVLDVLGSGGFGKVYKVQNKLDSKCYALKVVPMPESVDLEHPTTFSDSNPSRKDRNNEPLQLRRVLREVEILSGIPSNDHIVRYYAAWVEKTDDENDLLSHNQEDSCYSDSCRDYQQSTTDYDESSVSYSSSGYRSTEKDNDEETRKYNRTRRSGPVCHLCKLSYDDWEVGFEYWGLIDSVLQPLDLCVDCYKQSLPNNIDTSKMNIRKVRPYRRRLYILMEYCDSTLEKTMKILQQGRMGNRKNDHLLEQTDKATSDGFQSNNNNDDFADRCWSYFRQTVKGVAHLHASGIIHRDIKPNNVFLANEGLAEGTVKIGDLGLATIDATRTTPVSNGSHQDFESESEEEGEEKNTETDPNNKASTGVKQSSGVGTFLYRAPEIDTGRYNEKCDVYSLGILLVEIFSNFETAMERAKVLGDLKRTRATPKKTPVAAAGGDGEGLAFHVHLAHRMTALDPNDRPTCAEILDELDNLSVFRSTKGSNPSRSSSSLSLSPSPANDEYEENPVLMEKDREIARLRNLLAAHGISYEEDDAR</sequence>
<evidence type="ECO:0000313" key="11">
    <source>
        <dbReference type="Proteomes" id="UP000291116"/>
    </source>
</evidence>
<feature type="compositionally biased region" description="Polar residues" evidence="8">
    <location>
        <begin position="430"/>
        <end position="442"/>
    </location>
</feature>
<keyword evidence="4 7" id="KW-0067">ATP-binding</keyword>
<feature type="region of interest" description="Disordered" evidence="8">
    <location>
        <begin position="552"/>
        <end position="582"/>
    </location>
</feature>
<dbReference type="GO" id="GO:0005737">
    <property type="term" value="C:cytoplasm"/>
    <property type="evidence" value="ECO:0007669"/>
    <property type="project" value="TreeGrafter"/>
</dbReference>
<evidence type="ECO:0000256" key="3">
    <source>
        <dbReference type="ARBA" id="ARBA00022777"/>
    </source>
</evidence>
<dbReference type="Gene3D" id="1.10.510.10">
    <property type="entry name" value="Transferase(Phosphotransferase) domain 1"/>
    <property type="match status" value="1"/>
</dbReference>
<evidence type="ECO:0000256" key="2">
    <source>
        <dbReference type="ARBA" id="ARBA00022741"/>
    </source>
</evidence>
<comment type="similarity">
    <text evidence="6">Belongs to the protein kinase superfamily. Ser/Thr protein kinase family. GCN2 subfamily.</text>
</comment>
<evidence type="ECO:0000313" key="10">
    <source>
        <dbReference type="EMBL" id="VEU41974.1"/>
    </source>
</evidence>
<feature type="region of interest" description="Disordered" evidence="8">
    <location>
        <begin position="193"/>
        <end position="224"/>
    </location>
</feature>
<feature type="region of interest" description="Disordered" evidence="8">
    <location>
        <begin position="1"/>
        <end position="44"/>
    </location>
</feature>
<evidence type="ECO:0000256" key="1">
    <source>
        <dbReference type="ARBA" id="ARBA00022679"/>
    </source>
</evidence>
<dbReference type="PROSITE" id="PS00108">
    <property type="entry name" value="PROTEIN_KINASE_ST"/>
    <property type="match status" value="1"/>
</dbReference>
<reference evidence="10 11" key="1">
    <citation type="submission" date="2019-01" db="EMBL/GenBank/DDBJ databases">
        <authorList>
            <person name="Ferrante I. M."/>
        </authorList>
    </citation>
    <scope>NUCLEOTIDE SEQUENCE [LARGE SCALE GENOMIC DNA]</scope>
    <source>
        <strain evidence="10 11">B856</strain>
    </source>
</reference>
<dbReference type="PROSITE" id="PS50011">
    <property type="entry name" value="PROTEIN_KINASE_DOM"/>
    <property type="match status" value="1"/>
</dbReference>
<dbReference type="AlphaFoldDB" id="A0A448ZIV6"/>
<keyword evidence="5" id="KW-0652">Protein synthesis inhibitor</keyword>
<dbReference type="InterPro" id="IPR008271">
    <property type="entry name" value="Ser/Thr_kinase_AS"/>
</dbReference>
<accession>A0A448ZIV6</accession>